<evidence type="ECO:0000256" key="11">
    <source>
        <dbReference type="RuleBase" id="RU000688"/>
    </source>
</evidence>
<protein>
    <submittedName>
        <fullName evidence="14">B1 bradykinin receptor</fullName>
    </submittedName>
</protein>
<dbReference type="PRINTS" id="PR00425">
    <property type="entry name" value="BRADYKININR"/>
</dbReference>
<feature type="transmembrane region" description="Helical" evidence="12">
    <location>
        <begin position="32"/>
        <end position="54"/>
    </location>
</feature>
<dbReference type="PRINTS" id="PR00237">
    <property type="entry name" value="GPCRRHODOPSN"/>
</dbReference>
<evidence type="ECO:0000256" key="5">
    <source>
        <dbReference type="ARBA" id="ARBA00023040"/>
    </source>
</evidence>
<dbReference type="OrthoDB" id="6076970at2759"/>
<dbReference type="PANTHER" id="PTHR10489">
    <property type="entry name" value="CELL ADHESION MOLECULE"/>
    <property type="match status" value="1"/>
</dbReference>
<dbReference type="Pfam" id="PF00001">
    <property type="entry name" value="7tm_1"/>
    <property type="match status" value="2"/>
</dbReference>
<dbReference type="EMBL" id="VCAZ01000049">
    <property type="protein sequence ID" value="TSM77325.1"/>
    <property type="molecule type" value="Genomic_DNA"/>
</dbReference>
<dbReference type="PROSITE" id="PS50262">
    <property type="entry name" value="G_PROTEIN_RECEP_F1_2"/>
    <property type="match status" value="1"/>
</dbReference>
<dbReference type="GO" id="GO:0006955">
    <property type="term" value="P:immune response"/>
    <property type="evidence" value="ECO:0007669"/>
    <property type="project" value="TreeGrafter"/>
</dbReference>
<evidence type="ECO:0000256" key="12">
    <source>
        <dbReference type="SAM" id="Phobius"/>
    </source>
</evidence>
<keyword evidence="15" id="KW-1185">Reference proteome</keyword>
<accession>A0A556U4X7</accession>
<evidence type="ECO:0000256" key="7">
    <source>
        <dbReference type="ARBA" id="ARBA00023157"/>
    </source>
</evidence>
<organism evidence="14 15">
    <name type="scientific">Bagarius yarrelli</name>
    <name type="common">Goonch</name>
    <name type="synonym">Bagrus yarrelli</name>
    <dbReference type="NCBI Taxonomy" id="175774"/>
    <lineage>
        <taxon>Eukaryota</taxon>
        <taxon>Metazoa</taxon>
        <taxon>Chordata</taxon>
        <taxon>Craniata</taxon>
        <taxon>Vertebrata</taxon>
        <taxon>Euteleostomi</taxon>
        <taxon>Actinopterygii</taxon>
        <taxon>Neopterygii</taxon>
        <taxon>Teleostei</taxon>
        <taxon>Ostariophysi</taxon>
        <taxon>Siluriformes</taxon>
        <taxon>Sisoridae</taxon>
        <taxon>Sisorinae</taxon>
        <taxon>Bagarius</taxon>
    </lineage>
</organism>
<dbReference type="InterPro" id="IPR050119">
    <property type="entry name" value="CCR1-9-like"/>
</dbReference>
<dbReference type="SUPFAM" id="SSF81321">
    <property type="entry name" value="Family A G protein-coupled receptor-like"/>
    <property type="match status" value="2"/>
</dbReference>
<keyword evidence="7" id="KW-1015">Disulfide bond</keyword>
<feature type="transmembrane region" description="Helical" evidence="12">
    <location>
        <begin position="101"/>
        <end position="123"/>
    </location>
</feature>
<keyword evidence="8 11" id="KW-0675">Receptor</keyword>
<evidence type="ECO:0000259" key="13">
    <source>
        <dbReference type="PROSITE" id="PS50262"/>
    </source>
</evidence>
<evidence type="ECO:0000256" key="9">
    <source>
        <dbReference type="ARBA" id="ARBA00023180"/>
    </source>
</evidence>
<feature type="transmembrane region" description="Helical" evidence="12">
    <location>
        <begin position="423"/>
        <end position="445"/>
    </location>
</feature>
<comment type="similarity">
    <text evidence="11">Belongs to the G-protein coupled receptor 1 family.</text>
</comment>
<dbReference type="PROSITE" id="PS00237">
    <property type="entry name" value="G_PROTEIN_RECEP_F1_1"/>
    <property type="match status" value="2"/>
</dbReference>
<evidence type="ECO:0000313" key="14">
    <source>
        <dbReference type="EMBL" id="TSM77325.1"/>
    </source>
</evidence>
<evidence type="ECO:0000256" key="6">
    <source>
        <dbReference type="ARBA" id="ARBA00023136"/>
    </source>
</evidence>
<dbReference type="Gene3D" id="1.20.1070.10">
    <property type="entry name" value="Rhodopsin 7-helix transmembrane proteins"/>
    <property type="match status" value="2"/>
</dbReference>
<gene>
    <name evidence="14" type="ORF">Baya_6075</name>
</gene>
<dbReference type="InterPro" id="IPR000496">
    <property type="entry name" value="Brdyknn_rcpt"/>
</dbReference>
<feature type="transmembrane region" description="Helical" evidence="12">
    <location>
        <begin position="66"/>
        <end position="89"/>
    </location>
</feature>
<keyword evidence="3 11" id="KW-0812">Transmembrane</keyword>
<dbReference type="InterPro" id="IPR017452">
    <property type="entry name" value="GPCR_Rhodpsn_7TM"/>
</dbReference>
<sequence>MTTVPSLALTDWELLQCNHTDAWDWVYSIQPAYMSIICVLGAFGNAFVLAVFCFQKGYCSVADIYLGNLAAADLLMLCCLPFWVFTIIHKFNWFFGQPMCQVVSLIIGMNYYCSVLFLMLVSLDRYLVLTRPMSMGRRKGTRHAKAICVAIWLTGFLLSLPALMFRSVKFFPDLEAEACYMDYPHDGWRLRYNMTVNVKGKWNVPEIYLGNLALADLILLVCLPFWAMNILNYFNWPYGEIMCRVVNLSINLNMYSSIYMLVMVNVDRYLALVLIMKARWLRRRRNAKIICICLWLFGVIVSIPTATFRTVTYLPVFQMEACIIRYPSDSWKHAHHLQLVLLGFAFPVLAIVFCSSNILWVLYKRRKSVFPQDTNNRKATMLVSAVTLFFLVCWAPFHIFTFLEILCNFNVLDLNTWEHIIDVGSQFTTYFAFLNSCLNPLLYVCNGHYFKRKVSDIYKRRKSSTGSMVTTLQRSVISTRSEQIKPVVL</sequence>
<evidence type="ECO:0000256" key="10">
    <source>
        <dbReference type="ARBA" id="ARBA00023224"/>
    </source>
</evidence>
<keyword evidence="2" id="KW-1003">Cell membrane</keyword>
<dbReference type="GO" id="GO:0007204">
    <property type="term" value="P:positive regulation of cytosolic calcium ion concentration"/>
    <property type="evidence" value="ECO:0007669"/>
    <property type="project" value="TreeGrafter"/>
</dbReference>
<keyword evidence="9" id="KW-0325">Glycoprotein</keyword>
<proteinExistence type="inferred from homology"/>
<comment type="subcellular location">
    <subcellularLocation>
        <location evidence="1">Cell membrane</location>
        <topology evidence="1">Multi-pass membrane protein</topology>
    </subcellularLocation>
</comment>
<feature type="transmembrane region" description="Helical" evidence="12">
    <location>
        <begin position="287"/>
        <end position="308"/>
    </location>
</feature>
<dbReference type="AlphaFoldDB" id="A0A556U4X7"/>
<dbReference type="GO" id="GO:0016493">
    <property type="term" value="F:C-C chemokine receptor activity"/>
    <property type="evidence" value="ECO:0007669"/>
    <property type="project" value="TreeGrafter"/>
</dbReference>
<keyword evidence="10 11" id="KW-0807">Transducer</keyword>
<evidence type="ECO:0000313" key="15">
    <source>
        <dbReference type="Proteomes" id="UP000319801"/>
    </source>
</evidence>
<feature type="transmembrane region" description="Helical" evidence="12">
    <location>
        <begin position="382"/>
        <end position="403"/>
    </location>
</feature>
<dbReference type="GO" id="GO:0004947">
    <property type="term" value="F:bradykinin receptor activity"/>
    <property type="evidence" value="ECO:0007669"/>
    <property type="project" value="InterPro"/>
</dbReference>
<evidence type="ECO:0000256" key="4">
    <source>
        <dbReference type="ARBA" id="ARBA00022989"/>
    </source>
</evidence>
<comment type="caution">
    <text evidence="14">The sequence shown here is derived from an EMBL/GenBank/DDBJ whole genome shotgun (WGS) entry which is preliminary data.</text>
</comment>
<keyword evidence="5 11" id="KW-0297">G-protein coupled receptor</keyword>
<feature type="transmembrane region" description="Helical" evidence="12">
    <location>
        <begin position="144"/>
        <end position="165"/>
    </location>
</feature>
<reference evidence="14 15" key="1">
    <citation type="journal article" date="2019" name="Genome Biol. Evol.">
        <title>Whole-Genome Sequencing of the Giant Devil Catfish, Bagarius yarrelli.</title>
        <authorList>
            <person name="Jiang W."/>
            <person name="Lv Y."/>
            <person name="Cheng L."/>
            <person name="Yang K."/>
            <person name="Chao B."/>
            <person name="Wang X."/>
            <person name="Li Y."/>
            <person name="Pan X."/>
            <person name="You X."/>
            <person name="Zhang Y."/>
            <person name="Yang J."/>
            <person name="Li J."/>
            <person name="Zhang X."/>
            <person name="Liu S."/>
            <person name="Sun C."/>
            <person name="Yang J."/>
            <person name="Shi Q."/>
        </authorList>
    </citation>
    <scope>NUCLEOTIDE SEQUENCE [LARGE SCALE GENOMIC DNA]</scope>
    <source>
        <strain evidence="14">JWS20170419001</strain>
        <tissue evidence="14">Muscle</tissue>
    </source>
</reference>
<evidence type="ECO:0000256" key="3">
    <source>
        <dbReference type="ARBA" id="ARBA00022692"/>
    </source>
</evidence>
<dbReference type="GO" id="GO:0019957">
    <property type="term" value="F:C-C chemokine binding"/>
    <property type="evidence" value="ECO:0007669"/>
    <property type="project" value="TreeGrafter"/>
</dbReference>
<dbReference type="PANTHER" id="PTHR10489:SF957">
    <property type="entry name" value="B2 BRADYKININ RECEPTOR"/>
    <property type="match status" value="1"/>
</dbReference>
<dbReference type="Proteomes" id="UP000319801">
    <property type="component" value="Unassembled WGS sequence"/>
</dbReference>
<dbReference type="GO" id="GO:0009897">
    <property type="term" value="C:external side of plasma membrane"/>
    <property type="evidence" value="ECO:0007669"/>
    <property type="project" value="TreeGrafter"/>
</dbReference>
<evidence type="ECO:0000256" key="1">
    <source>
        <dbReference type="ARBA" id="ARBA00004651"/>
    </source>
</evidence>
<feature type="transmembrane region" description="Helical" evidence="12">
    <location>
        <begin position="339"/>
        <end position="362"/>
    </location>
</feature>
<evidence type="ECO:0000256" key="8">
    <source>
        <dbReference type="ARBA" id="ARBA00023170"/>
    </source>
</evidence>
<feature type="transmembrane region" description="Helical" evidence="12">
    <location>
        <begin position="207"/>
        <end position="226"/>
    </location>
</feature>
<keyword evidence="4 12" id="KW-1133">Transmembrane helix</keyword>
<keyword evidence="6 12" id="KW-0472">Membrane</keyword>
<dbReference type="InterPro" id="IPR000276">
    <property type="entry name" value="GPCR_Rhodpsn"/>
</dbReference>
<evidence type="ECO:0000256" key="2">
    <source>
        <dbReference type="ARBA" id="ARBA00022475"/>
    </source>
</evidence>
<dbReference type="GO" id="GO:0019722">
    <property type="term" value="P:calcium-mediated signaling"/>
    <property type="evidence" value="ECO:0007669"/>
    <property type="project" value="TreeGrafter"/>
</dbReference>
<name>A0A556U4X7_BAGYA</name>
<dbReference type="GO" id="GO:0060326">
    <property type="term" value="P:cell chemotaxis"/>
    <property type="evidence" value="ECO:0007669"/>
    <property type="project" value="TreeGrafter"/>
</dbReference>
<feature type="domain" description="G-protein coupled receptors family 1 profile" evidence="13">
    <location>
        <begin position="44"/>
        <end position="443"/>
    </location>
</feature>